<sequence length="839" mass="93407">MDYFASTSREKRINVCEYCPERPYVELQLPTNVTHVEKIVIRITSHDQGFCDDDGLRGRGGYTWFEVNVSTPTARNNVPRRLIARNIAGQWKTQVHHVLVERESSDDDDSLPRFLDEIKGGDIVQIFPKARWQGWVNHVHAIDLEVRGKTSPLQLRDAVADVKPSYHQLDRAQRSIRLLAIHPGSGSDPVACELVLISLLQEKPTEYEALSYCWGNSGERKTILLHQSDAAAKNVQISIALYGALLHLRQSTTTRYIWADALCINQDDLSECADQVGMMGEIYTRARDVIVWLGEGTDETKAAANTIRNVFAHYQAPTELELSQGLSRGSFPLGISPVGVQFQQVDSNHMGPSILQLSRFFGIPWFWRVWVVQEAWLSKQAIFCCGDDVIEWDSVWKANVWMNINGFNMPEFEQKSLPLIWNSLIKLQELSEHGQPPLRLGLLDLVIQGLDLKATDPRDKIFGLLGLADETHSGQIPASDGLIYPSYTKSASRVFTDFTRWWIQKHKSLKILSVVHATRGRTWQSLQCTSSADTPSYDVPPTEHPSWALWHSGKSKWASELLGFSTSYHASGDTQVLSKPSPLSDKEALQLKLGGIRLGTISSIKPFFWNGNDDEICEVFNRLFDASGARRIWNNPVSSGLQLNEENWDDIDKHFSAHYGDGESDNGGSEHPSYDGAGTSDPAASDDESETLEAAHSGDEQSGTTNITRVSDDEAEMSDDINSGEDDMPIGSDSTQISNDYAEAFEAGSESEMVPDFPCLDDCLFTMSNDSVGLCPAGTRVGDVLVVLFGGSVPYILRDRTEDGEKRWQFVGECYAQGIMDGSALDGSLEKNEEEFVLV</sequence>
<name>A0A6G1JZI8_9PLEO</name>
<feature type="domain" description="Heterokaryon incompatibility" evidence="2">
    <location>
        <begin position="207"/>
        <end position="374"/>
    </location>
</feature>
<feature type="compositionally biased region" description="Polar residues" evidence="1">
    <location>
        <begin position="700"/>
        <end position="709"/>
    </location>
</feature>
<dbReference type="InterPro" id="IPR052895">
    <property type="entry name" value="HetReg/Transcr_Mod"/>
</dbReference>
<dbReference type="PANTHER" id="PTHR24148:SF64">
    <property type="entry name" value="HETEROKARYON INCOMPATIBILITY DOMAIN-CONTAINING PROTEIN"/>
    <property type="match status" value="1"/>
</dbReference>
<dbReference type="Pfam" id="PF26639">
    <property type="entry name" value="Het-6_barrel"/>
    <property type="match status" value="1"/>
</dbReference>
<protein>
    <submittedName>
        <fullName evidence="3">HET-domain-containing protein</fullName>
    </submittedName>
</protein>
<dbReference type="AlphaFoldDB" id="A0A6G1JZI8"/>
<evidence type="ECO:0000256" key="1">
    <source>
        <dbReference type="SAM" id="MobiDB-lite"/>
    </source>
</evidence>
<keyword evidence="4" id="KW-1185">Reference proteome</keyword>
<evidence type="ECO:0000313" key="4">
    <source>
        <dbReference type="Proteomes" id="UP000799428"/>
    </source>
</evidence>
<feature type="region of interest" description="Disordered" evidence="1">
    <location>
        <begin position="654"/>
        <end position="735"/>
    </location>
</feature>
<dbReference type="EMBL" id="MU005777">
    <property type="protein sequence ID" value="KAF2705763.1"/>
    <property type="molecule type" value="Genomic_DNA"/>
</dbReference>
<proteinExistence type="predicted"/>
<evidence type="ECO:0000259" key="2">
    <source>
        <dbReference type="Pfam" id="PF06985"/>
    </source>
</evidence>
<evidence type="ECO:0000313" key="3">
    <source>
        <dbReference type="EMBL" id="KAF2705763.1"/>
    </source>
</evidence>
<feature type="compositionally biased region" description="Acidic residues" evidence="1">
    <location>
        <begin position="713"/>
        <end position="728"/>
    </location>
</feature>
<dbReference type="Proteomes" id="UP000799428">
    <property type="component" value="Unassembled WGS sequence"/>
</dbReference>
<dbReference type="InterPro" id="IPR010730">
    <property type="entry name" value="HET"/>
</dbReference>
<dbReference type="Pfam" id="PF06985">
    <property type="entry name" value="HET"/>
    <property type="match status" value="1"/>
</dbReference>
<organism evidence="3 4">
    <name type="scientific">Pleomassaria siparia CBS 279.74</name>
    <dbReference type="NCBI Taxonomy" id="1314801"/>
    <lineage>
        <taxon>Eukaryota</taxon>
        <taxon>Fungi</taxon>
        <taxon>Dikarya</taxon>
        <taxon>Ascomycota</taxon>
        <taxon>Pezizomycotina</taxon>
        <taxon>Dothideomycetes</taxon>
        <taxon>Pleosporomycetidae</taxon>
        <taxon>Pleosporales</taxon>
        <taxon>Pleomassariaceae</taxon>
        <taxon>Pleomassaria</taxon>
    </lineage>
</organism>
<gene>
    <name evidence="3" type="ORF">K504DRAFT_459856</name>
</gene>
<accession>A0A6G1JZI8</accession>
<dbReference type="OrthoDB" id="5386682at2759"/>
<dbReference type="PANTHER" id="PTHR24148">
    <property type="entry name" value="ANKYRIN REPEAT DOMAIN-CONTAINING PROTEIN 39 HOMOLOG-RELATED"/>
    <property type="match status" value="1"/>
</dbReference>
<reference evidence="3" key="1">
    <citation type="journal article" date="2020" name="Stud. Mycol.">
        <title>101 Dothideomycetes genomes: a test case for predicting lifestyles and emergence of pathogens.</title>
        <authorList>
            <person name="Haridas S."/>
            <person name="Albert R."/>
            <person name="Binder M."/>
            <person name="Bloem J."/>
            <person name="Labutti K."/>
            <person name="Salamov A."/>
            <person name="Andreopoulos B."/>
            <person name="Baker S."/>
            <person name="Barry K."/>
            <person name="Bills G."/>
            <person name="Bluhm B."/>
            <person name="Cannon C."/>
            <person name="Castanera R."/>
            <person name="Culley D."/>
            <person name="Daum C."/>
            <person name="Ezra D."/>
            <person name="Gonzalez J."/>
            <person name="Henrissat B."/>
            <person name="Kuo A."/>
            <person name="Liang C."/>
            <person name="Lipzen A."/>
            <person name="Lutzoni F."/>
            <person name="Magnuson J."/>
            <person name="Mondo S."/>
            <person name="Nolan M."/>
            <person name="Ohm R."/>
            <person name="Pangilinan J."/>
            <person name="Park H.-J."/>
            <person name="Ramirez L."/>
            <person name="Alfaro M."/>
            <person name="Sun H."/>
            <person name="Tritt A."/>
            <person name="Yoshinaga Y."/>
            <person name="Zwiers L.-H."/>
            <person name="Turgeon B."/>
            <person name="Goodwin S."/>
            <person name="Spatafora J."/>
            <person name="Crous P."/>
            <person name="Grigoriev I."/>
        </authorList>
    </citation>
    <scope>NUCLEOTIDE SEQUENCE</scope>
    <source>
        <strain evidence="3">CBS 279.74</strain>
    </source>
</reference>